<dbReference type="NCBIfam" id="TIGR03011">
    <property type="entry name" value="sulf_tusB_dsrH"/>
    <property type="match status" value="1"/>
</dbReference>
<gene>
    <name evidence="1" type="primary">dsrH</name>
    <name evidence="1" type="ORF">HYN51_08170</name>
</gene>
<dbReference type="Gene3D" id="3.40.1260.10">
    <property type="entry name" value="DsrEFH-like"/>
    <property type="match status" value="1"/>
</dbReference>
<dbReference type="KEGG" id="lpv:HYN51_08170"/>
<organism evidence="1 2">
    <name type="scientific">Limnobaculum parvum</name>
    <dbReference type="NCBI Taxonomy" id="2172103"/>
    <lineage>
        <taxon>Bacteria</taxon>
        <taxon>Pseudomonadati</taxon>
        <taxon>Pseudomonadota</taxon>
        <taxon>Gammaproteobacteria</taxon>
        <taxon>Enterobacterales</taxon>
        <taxon>Budviciaceae</taxon>
        <taxon>Limnobaculum</taxon>
    </lineage>
</organism>
<evidence type="ECO:0000313" key="1">
    <source>
        <dbReference type="EMBL" id="AWH88530.1"/>
    </source>
</evidence>
<dbReference type="InterPro" id="IPR027396">
    <property type="entry name" value="DsrEFH-like"/>
</dbReference>
<evidence type="ECO:0000313" key="2">
    <source>
        <dbReference type="Proteomes" id="UP000244908"/>
    </source>
</evidence>
<proteinExistence type="predicted"/>
<dbReference type="InterPro" id="IPR007215">
    <property type="entry name" value="Sulphur_relay_TusB/DsrH"/>
</dbReference>
<dbReference type="RefSeq" id="WP_108900589.1">
    <property type="nucleotide sequence ID" value="NZ_CP029185.2"/>
</dbReference>
<dbReference type="PANTHER" id="PTHR37526:SF1">
    <property type="entry name" value="PROTEIN TUSB"/>
    <property type="match status" value="1"/>
</dbReference>
<dbReference type="GO" id="GO:0002143">
    <property type="term" value="P:tRNA wobble position uridine thiolation"/>
    <property type="evidence" value="ECO:0007669"/>
    <property type="project" value="InterPro"/>
</dbReference>
<dbReference type="GO" id="GO:1990228">
    <property type="term" value="C:sulfurtransferase complex"/>
    <property type="evidence" value="ECO:0007669"/>
    <property type="project" value="TreeGrafter"/>
</dbReference>
<dbReference type="GO" id="GO:0016740">
    <property type="term" value="F:transferase activity"/>
    <property type="evidence" value="ECO:0007669"/>
    <property type="project" value="UniProtKB-KW"/>
</dbReference>
<reference evidence="1 2" key="1">
    <citation type="journal article" date="2019" name="Int. J. Syst. Evol. Microbiol.">
        <title>Limnobaculum parvum gen. nov., sp. nov., isolated from a freshwater lake.</title>
        <authorList>
            <person name="Baek C."/>
            <person name="Shin S.K."/>
            <person name="Yi H."/>
        </authorList>
    </citation>
    <scope>NUCLEOTIDE SEQUENCE [LARGE SCALE GENOMIC DNA]</scope>
    <source>
        <strain evidence="1 2">HYN0051</strain>
    </source>
</reference>
<dbReference type="Pfam" id="PF04077">
    <property type="entry name" value="DsrH"/>
    <property type="match status" value="1"/>
</dbReference>
<dbReference type="OrthoDB" id="9795117at2"/>
<protein>
    <submittedName>
        <fullName evidence="1">Sulfurtransferase complex subunit TusB</fullName>
    </submittedName>
</protein>
<name>A0A2Y9TYB7_9GAMM</name>
<dbReference type="AlphaFoldDB" id="A0A2Y9TYB7"/>
<keyword evidence="2" id="KW-1185">Reference proteome</keyword>
<dbReference type="Proteomes" id="UP000244908">
    <property type="component" value="Chromosome"/>
</dbReference>
<dbReference type="PANTHER" id="PTHR37526">
    <property type="entry name" value="PROTEIN TUSB"/>
    <property type="match status" value="1"/>
</dbReference>
<sequence length="96" mass="10904">MLHTVSHSPYQIDMNTLSNAVGQSDVLVLMQDSVTAALKESRWLALLIQRNPINIYVLREDIEARGLLLLIDSRVEIIDYSGLVDLSVNHYPQVNW</sequence>
<accession>A0A2Y9TYB7</accession>
<dbReference type="SUPFAM" id="SSF75169">
    <property type="entry name" value="DsrEFH-like"/>
    <property type="match status" value="1"/>
</dbReference>
<dbReference type="EMBL" id="CP029185">
    <property type="protein sequence ID" value="AWH88530.1"/>
    <property type="molecule type" value="Genomic_DNA"/>
</dbReference>